<dbReference type="Proteomes" id="UP000034164">
    <property type="component" value="Unassembled WGS sequence"/>
</dbReference>
<dbReference type="VEuPathDB" id="FungiDB:EMCG_04305"/>
<dbReference type="Gene3D" id="3.30.460.40">
    <property type="match status" value="1"/>
</dbReference>
<accession>A0A0G2HSK7</accession>
<protein>
    <submittedName>
        <fullName evidence="1">Uncharacterized protein</fullName>
    </submittedName>
</protein>
<dbReference type="AlphaFoldDB" id="A0A0G2HSK7"/>
<name>A0A0G2HSK7_9EURO</name>
<proteinExistence type="predicted"/>
<gene>
    <name evidence="1" type="ORF">EMCG_04305</name>
</gene>
<organism evidence="1 2">
    <name type="scientific">[Emmonsia] crescens</name>
    <dbReference type="NCBI Taxonomy" id="73230"/>
    <lineage>
        <taxon>Eukaryota</taxon>
        <taxon>Fungi</taxon>
        <taxon>Dikarya</taxon>
        <taxon>Ascomycota</taxon>
        <taxon>Pezizomycotina</taxon>
        <taxon>Eurotiomycetes</taxon>
        <taxon>Eurotiomycetidae</taxon>
        <taxon>Onygenales</taxon>
        <taxon>Ajellomycetaceae</taxon>
        <taxon>Emergomyces</taxon>
    </lineage>
</organism>
<sequence length="236" mass="27106">MEFSQIRLLLGLLQQAGISVCIIGEFALNYYNAPRVVHDLELCVPADDLEAAKSVFESQEGLLERADKTKYNLYTQYKRGFPRFRSCSKPGFYVTIFTDKHCHLDPLQKCVVYQREHQHTGEYSRELLDSFSPEEIATLPFPRFTPLLRGFCRTYVETQEATAAMAAECLVDGMNINEEWCHAHFNTVESAELNFALRLVKGRGSRIDDFSLNQITCFIPDLQEAQRLQKIPGFYN</sequence>
<dbReference type="EMBL" id="LCZI01001361">
    <property type="protein sequence ID" value="KKZ61107.1"/>
    <property type="molecule type" value="Genomic_DNA"/>
</dbReference>
<dbReference type="OrthoDB" id="3259529at2759"/>
<dbReference type="SUPFAM" id="SSF81301">
    <property type="entry name" value="Nucleotidyltransferase"/>
    <property type="match status" value="1"/>
</dbReference>
<reference evidence="2" key="1">
    <citation type="journal article" date="2015" name="PLoS Genet.">
        <title>The dynamic genome and transcriptome of the human fungal pathogen Blastomyces and close relative Emmonsia.</title>
        <authorList>
            <person name="Munoz J.F."/>
            <person name="Gauthier G.M."/>
            <person name="Desjardins C.A."/>
            <person name="Gallo J.E."/>
            <person name="Holder J."/>
            <person name="Sullivan T.D."/>
            <person name="Marty A.J."/>
            <person name="Carmen J.C."/>
            <person name="Chen Z."/>
            <person name="Ding L."/>
            <person name="Gujja S."/>
            <person name="Magrini V."/>
            <person name="Misas E."/>
            <person name="Mitreva M."/>
            <person name="Priest M."/>
            <person name="Saif S."/>
            <person name="Whiston E.A."/>
            <person name="Young S."/>
            <person name="Zeng Q."/>
            <person name="Goldman W.E."/>
            <person name="Mardis E.R."/>
            <person name="Taylor J.W."/>
            <person name="McEwen J.G."/>
            <person name="Clay O.K."/>
            <person name="Klein B.S."/>
            <person name="Cuomo C.A."/>
        </authorList>
    </citation>
    <scope>NUCLEOTIDE SEQUENCE [LARGE SCALE GENOMIC DNA]</scope>
    <source>
        <strain evidence="2">UAMH 3008</strain>
    </source>
</reference>
<evidence type="ECO:0000313" key="2">
    <source>
        <dbReference type="Proteomes" id="UP000034164"/>
    </source>
</evidence>
<dbReference type="InterPro" id="IPR043519">
    <property type="entry name" value="NT_sf"/>
</dbReference>
<comment type="caution">
    <text evidence="1">The sequence shown here is derived from an EMBL/GenBank/DDBJ whole genome shotgun (WGS) entry which is preliminary data.</text>
</comment>
<evidence type="ECO:0000313" key="1">
    <source>
        <dbReference type="EMBL" id="KKZ61107.1"/>
    </source>
</evidence>